<sequence>IETKGQKTYYSNELKHNYLFNNDLKINYELAKEKFKKSQNAFFESQNNMLTAYNELKVAKHLLDNYEMPQEHSDNEDTPSIIDETVKNIIIASDLNTSQKCKECKILTYAARMSIAAVNLTLGIIYDVDCQTSTICHVYVNHILSNVIKLGKIAINEELICTLASSACVDNTKANSMLAKNLLPCSLCSQGFKIMKQLIEPLVDMINVFQLGCNGNDLCTSFFNNFIESLIKFLNNINKDVYIADVCKRILSCKE</sequence>
<gene>
    <name evidence="1" type="ORF">Mgra_00006378</name>
</gene>
<organism evidence="1 2">
    <name type="scientific">Meloidogyne graminicola</name>
    <dbReference type="NCBI Taxonomy" id="189291"/>
    <lineage>
        <taxon>Eukaryota</taxon>
        <taxon>Metazoa</taxon>
        <taxon>Ecdysozoa</taxon>
        <taxon>Nematoda</taxon>
        <taxon>Chromadorea</taxon>
        <taxon>Rhabditida</taxon>
        <taxon>Tylenchina</taxon>
        <taxon>Tylenchomorpha</taxon>
        <taxon>Tylenchoidea</taxon>
        <taxon>Meloidogynidae</taxon>
        <taxon>Meloidogyninae</taxon>
        <taxon>Meloidogyne</taxon>
    </lineage>
</organism>
<name>A0A8S9ZLH0_9BILA</name>
<evidence type="ECO:0000313" key="2">
    <source>
        <dbReference type="Proteomes" id="UP000605970"/>
    </source>
</evidence>
<dbReference type="Proteomes" id="UP000605970">
    <property type="component" value="Unassembled WGS sequence"/>
</dbReference>
<dbReference type="EMBL" id="JABEBT010000062">
    <property type="protein sequence ID" value="KAF7634200.1"/>
    <property type="molecule type" value="Genomic_DNA"/>
</dbReference>
<feature type="non-terminal residue" evidence="1">
    <location>
        <position position="255"/>
    </location>
</feature>
<dbReference type="AlphaFoldDB" id="A0A8S9ZLH0"/>
<reference evidence="1" key="1">
    <citation type="journal article" date="2020" name="Ecol. Evol.">
        <title>Genome structure and content of the rice root-knot nematode (Meloidogyne graminicola).</title>
        <authorList>
            <person name="Phan N.T."/>
            <person name="Danchin E.G.J."/>
            <person name="Klopp C."/>
            <person name="Perfus-Barbeoch L."/>
            <person name="Kozlowski D.K."/>
            <person name="Koutsovoulos G.D."/>
            <person name="Lopez-Roques C."/>
            <person name="Bouchez O."/>
            <person name="Zahm M."/>
            <person name="Besnard G."/>
            <person name="Bellafiore S."/>
        </authorList>
    </citation>
    <scope>NUCLEOTIDE SEQUENCE</scope>
    <source>
        <strain evidence="1">VN-18</strain>
    </source>
</reference>
<evidence type="ECO:0000313" key="1">
    <source>
        <dbReference type="EMBL" id="KAF7634200.1"/>
    </source>
</evidence>
<protein>
    <submittedName>
        <fullName evidence="1">Uncharacterized protein</fullName>
    </submittedName>
</protein>
<accession>A0A8S9ZLH0</accession>
<comment type="caution">
    <text evidence="1">The sequence shown here is derived from an EMBL/GenBank/DDBJ whole genome shotgun (WGS) entry which is preliminary data.</text>
</comment>
<feature type="non-terminal residue" evidence="1">
    <location>
        <position position="1"/>
    </location>
</feature>
<proteinExistence type="predicted"/>
<keyword evidence="2" id="KW-1185">Reference proteome</keyword>